<dbReference type="InterPro" id="IPR017853">
    <property type="entry name" value="GH"/>
</dbReference>
<comment type="caution">
    <text evidence="5">The sequence shown here is derived from an EMBL/GenBank/DDBJ whole genome shotgun (WGS) entry which is preliminary data.</text>
</comment>
<dbReference type="InterPro" id="IPR006102">
    <property type="entry name" value="Ig-like_GH2"/>
</dbReference>
<dbReference type="GO" id="GO:0004553">
    <property type="term" value="F:hydrolase activity, hydrolyzing O-glycosyl compounds"/>
    <property type="evidence" value="ECO:0007669"/>
    <property type="project" value="InterPro"/>
</dbReference>
<dbReference type="AlphaFoldDB" id="A0A417Y6Z9"/>
<dbReference type="Gene3D" id="2.60.120.260">
    <property type="entry name" value="Galactose-binding domain-like"/>
    <property type="match status" value="1"/>
</dbReference>
<evidence type="ECO:0000256" key="3">
    <source>
        <dbReference type="ARBA" id="ARBA00023295"/>
    </source>
</evidence>
<dbReference type="InterPro" id="IPR036156">
    <property type="entry name" value="Beta-gal/glucu_dom_sf"/>
</dbReference>
<dbReference type="SUPFAM" id="SSF49303">
    <property type="entry name" value="beta-Galactosidase/glucuronidase domain"/>
    <property type="match status" value="1"/>
</dbReference>
<comment type="similarity">
    <text evidence="1">Belongs to the glycosyl hydrolase 2 family.</text>
</comment>
<accession>A0A417Y6Z9</accession>
<dbReference type="PANTHER" id="PTHR42732:SF1">
    <property type="entry name" value="BETA-MANNOSIDASE"/>
    <property type="match status" value="1"/>
</dbReference>
<evidence type="ECO:0000259" key="4">
    <source>
        <dbReference type="Pfam" id="PF00703"/>
    </source>
</evidence>
<evidence type="ECO:0000256" key="1">
    <source>
        <dbReference type="ARBA" id="ARBA00007401"/>
    </source>
</evidence>
<evidence type="ECO:0000313" key="5">
    <source>
        <dbReference type="EMBL" id="RHW28429.1"/>
    </source>
</evidence>
<dbReference type="Proteomes" id="UP000283644">
    <property type="component" value="Unassembled WGS sequence"/>
</dbReference>
<gene>
    <name evidence="5" type="ORF">D0Z08_05600</name>
</gene>
<dbReference type="Pfam" id="PF00703">
    <property type="entry name" value="Glyco_hydro_2"/>
    <property type="match status" value="1"/>
</dbReference>
<proteinExistence type="inferred from homology"/>
<dbReference type="SUPFAM" id="SSF51445">
    <property type="entry name" value="(Trans)glycosidases"/>
    <property type="match status" value="1"/>
</dbReference>
<feature type="domain" description="Glycoside hydrolase family 2 immunoglobulin-like beta-sandwich" evidence="4">
    <location>
        <begin position="131"/>
        <end position="232"/>
    </location>
</feature>
<evidence type="ECO:0000256" key="2">
    <source>
        <dbReference type="ARBA" id="ARBA00022801"/>
    </source>
</evidence>
<protein>
    <recommendedName>
        <fullName evidence="4">Glycoside hydrolase family 2 immunoglobulin-like beta-sandwich domain-containing protein</fullName>
    </recommendedName>
</protein>
<sequence length="703" mass="78650">MPGLVDLAEPSFEKVGLPDDAREAFWYRRAFVLDGPAPERAVLRVGKATFGTKVFVNDIEVGEHLPNFTPGYFDLTTALRADGQENEVVIRVGATRDATPAFITTGWDMELHRSLPGIFDSVELMLTSFPYINLIRTRPNLDEGSVTVVASIVNGPSRRVFAVECAVTEASSGRARGSASSDLLEMGPREERDIEMTVPLDEVRLWSPEDPFLYNVVVNTPGDSANARFGMRTFTFDPDLNRALLNGDIYFLRGAHVIIYRTFEDPDRSTKPWDEDWVRKLYRRFKSMNWNIVRNSIGFPPDMWYRVADEEGILILDEFPLFYPIQESMVAPKSPEGTPPTFGEELQESSERWEEAMRGTPWPEELTSEHLAVEYREWIEARANNASVVAFSSQCECPTPVTGDAVRAVRDRDLQRRPWGNGWGGELDPNDFYDAHWYPEASWASRETPIDTSGLDTTFKTPLVISDPAQAFLDKRVVMSVNHAPNSHGNAILTSEYGWNWLCRDGSPGILSAPIYRRLPKYGWPTDTADQRFYARARLLAAQTEFLRANRTVAGILQQCGLASGQPGAFSPDNFADLDTLDFHPYFVEYMRDALNPVGVMVDFAKSALPTGALAEIPVSVVNDLPQTWQGQVGLRLLSDGEESWKSTRTVRLAGLGQDRVFFYVPIPSIEGRYQLQGHLSDEAGLNVSSWRDFSAADAAAAS</sequence>
<keyword evidence="6" id="KW-1185">Reference proteome</keyword>
<keyword evidence="3" id="KW-0326">Glycosidase</keyword>
<evidence type="ECO:0000313" key="6">
    <source>
        <dbReference type="Proteomes" id="UP000283644"/>
    </source>
</evidence>
<dbReference type="InterPro" id="IPR051913">
    <property type="entry name" value="GH2_Domain-Containing"/>
</dbReference>
<keyword evidence="2" id="KW-0378">Hydrolase</keyword>
<reference evidence="5 6" key="1">
    <citation type="submission" date="2018-09" db="EMBL/GenBank/DDBJ databases">
        <title>Genome sequencing of Nocardioides immobilis CCTCC AB 2017083 for comparison to Nocardioides silvaticus.</title>
        <authorList>
            <person name="Li C."/>
            <person name="Wang G."/>
        </authorList>
    </citation>
    <scope>NUCLEOTIDE SEQUENCE [LARGE SCALE GENOMIC DNA]</scope>
    <source>
        <strain evidence="5 6">CCTCC AB 2017083</strain>
    </source>
</reference>
<dbReference type="SUPFAM" id="SSF49785">
    <property type="entry name" value="Galactose-binding domain-like"/>
    <property type="match status" value="1"/>
</dbReference>
<dbReference type="InterPro" id="IPR013783">
    <property type="entry name" value="Ig-like_fold"/>
</dbReference>
<dbReference type="InterPro" id="IPR008979">
    <property type="entry name" value="Galactose-bd-like_sf"/>
</dbReference>
<dbReference type="PANTHER" id="PTHR42732">
    <property type="entry name" value="BETA-GALACTOSIDASE"/>
    <property type="match status" value="1"/>
</dbReference>
<name>A0A417Y6Z9_9ACTN</name>
<dbReference type="Gene3D" id="2.60.40.10">
    <property type="entry name" value="Immunoglobulins"/>
    <property type="match status" value="1"/>
</dbReference>
<dbReference type="Gene3D" id="3.20.20.80">
    <property type="entry name" value="Glycosidases"/>
    <property type="match status" value="1"/>
</dbReference>
<dbReference type="EMBL" id="QXGH01000010">
    <property type="protein sequence ID" value="RHW28429.1"/>
    <property type="molecule type" value="Genomic_DNA"/>
</dbReference>
<organism evidence="5 6">
    <name type="scientific">Nocardioides immobilis</name>
    <dbReference type="NCBI Taxonomy" id="2049295"/>
    <lineage>
        <taxon>Bacteria</taxon>
        <taxon>Bacillati</taxon>
        <taxon>Actinomycetota</taxon>
        <taxon>Actinomycetes</taxon>
        <taxon>Propionibacteriales</taxon>
        <taxon>Nocardioidaceae</taxon>
        <taxon>Nocardioides</taxon>
    </lineage>
</organism>
<dbReference type="GO" id="GO:0005975">
    <property type="term" value="P:carbohydrate metabolic process"/>
    <property type="evidence" value="ECO:0007669"/>
    <property type="project" value="InterPro"/>
</dbReference>